<accession>A0A4Z0YPH1</accession>
<dbReference type="Proteomes" id="UP000297716">
    <property type="component" value="Unassembled WGS sequence"/>
</dbReference>
<proteinExistence type="predicted"/>
<keyword evidence="3" id="KW-1185">Reference proteome</keyword>
<evidence type="ECO:0000256" key="1">
    <source>
        <dbReference type="SAM" id="SignalP"/>
    </source>
</evidence>
<dbReference type="AlphaFoldDB" id="A0A4Z0YPH1"/>
<dbReference type="EMBL" id="SKBN01000186">
    <property type="protein sequence ID" value="TGJ81075.1"/>
    <property type="molecule type" value="Genomic_DNA"/>
</dbReference>
<dbReference type="OrthoDB" id="4767344at2759"/>
<name>A0A4Z0YPH1_9PEZI</name>
<organism evidence="2 3">
    <name type="scientific">Xylaria hypoxylon</name>
    <dbReference type="NCBI Taxonomy" id="37992"/>
    <lineage>
        <taxon>Eukaryota</taxon>
        <taxon>Fungi</taxon>
        <taxon>Dikarya</taxon>
        <taxon>Ascomycota</taxon>
        <taxon>Pezizomycotina</taxon>
        <taxon>Sordariomycetes</taxon>
        <taxon>Xylariomycetidae</taxon>
        <taxon>Xylariales</taxon>
        <taxon>Xylariaceae</taxon>
        <taxon>Xylaria</taxon>
    </lineage>
</organism>
<comment type="caution">
    <text evidence="2">The sequence shown here is derived from an EMBL/GenBank/DDBJ whole genome shotgun (WGS) entry which is preliminary data.</text>
</comment>
<keyword evidence="1" id="KW-0732">Signal</keyword>
<protein>
    <recommendedName>
        <fullName evidence="4">AA1-like domain-containing protein</fullName>
    </recommendedName>
</protein>
<evidence type="ECO:0000313" key="3">
    <source>
        <dbReference type="Proteomes" id="UP000297716"/>
    </source>
</evidence>
<feature type="chain" id="PRO_5021250406" description="AA1-like domain-containing protein" evidence="1">
    <location>
        <begin position="20"/>
        <end position="225"/>
    </location>
</feature>
<feature type="signal peptide" evidence="1">
    <location>
        <begin position="1"/>
        <end position="19"/>
    </location>
</feature>
<reference evidence="2 3" key="1">
    <citation type="submission" date="2019-03" db="EMBL/GenBank/DDBJ databases">
        <title>Draft genome sequence of Xylaria hypoxylon DSM 108379, a ubiquitous saprotrophic-parasitic fungi on hardwood.</title>
        <authorList>
            <person name="Buettner E."/>
            <person name="Leonhardt S."/>
            <person name="Gebauer A.M."/>
            <person name="Liers C."/>
            <person name="Hofrichter M."/>
            <person name="Kellner H."/>
        </authorList>
    </citation>
    <scope>NUCLEOTIDE SEQUENCE [LARGE SCALE GENOMIC DNA]</scope>
    <source>
        <strain evidence="2 3">DSM 108379</strain>
    </source>
</reference>
<evidence type="ECO:0000313" key="2">
    <source>
        <dbReference type="EMBL" id="TGJ81075.1"/>
    </source>
</evidence>
<evidence type="ECO:0008006" key="4">
    <source>
        <dbReference type="Google" id="ProtNLM"/>
    </source>
</evidence>
<sequence length="225" mass="23857">MSLFIAILTFLISFSLSSSTIHPDPLLAANVAPVPAARSGNTNCSTASSDATFQLTFISYGNWTALPSQDENPIQRLESVSFAVYNAANVMSTVCAFSLGVTLSGDPGVLDNLTLSTYPLSFTGVSPRAAVAATSGVGEWQACADRKDTDGKHRFTIATGAVFRRADKSLAVNQTWFCHDDAGRLVAFTGVANTVLNLTCSESEVSEYRLQNCTSTDLVLPVTLL</sequence>
<gene>
    <name evidence="2" type="ORF">E0Z10_g7677</name>
</gene>